<dbReference type="EMBL" id="SLWM01000026">
    <property type="protein sequence ID" value="TCO12340.1"/>
    <property type="molecule type" value="Genomic_DNA"/>
</dbReference>
<name>A0ABY2BA20_9ACTN</name>
<comment type="caution">
    <text evidence="2">The sequence shown here is derived from an EMBL/GenBank/DDBJ whole genome shotgun (WGS) entry which is preliminary data.</text>
</comment>
<evidence type="ECO:0000313" key="3">
    <source>
        <dbReference type="Proteomes" id="UP000295818"/>
    </source>
</evidence>
<evidence type="ECO:0000313" key="2">
    <source>
        <dbReference type="EMBL" id="TCO12340.1"/>
    </source>
</evidence>
<dbReference type="Proteomes" id="UP000295818">
    <property type="component" value="Unassembled WGS sequence"/>
</dbReference>
<proteinExistence type="predicted"/>
<evidence type="ECO:0008006" key="4">
    <source>
        <dbReference type="Google" id="ProtNLM"/>
    </source>
</evidence>
<sequence length="159" mass="17451">MTNAHIQYDTAYYTESKIPSVTPTSDERTPDPACRPQRATNDAPSARVRRCSLGLTVRRPADLLLAAAGLAAVLVDTLPEGALTPGNLYQFGHIEACKVVLYRSADDDLIMGRLLCRIGVHRWVKRRNPEGGAHYLECERCHKQKDTVTLGDSGGGFWG</sequence>
<feature type="region of interest" description="Disordered" evidence="1">
    <location>
        <begin position="17"/>
        <end position="42"/>
    </location>
</feature>
<organism evidence="2 3">
    <name type="scientific">Kribbella orskensis</name>
    <dbReference type="NCBI Taxonomy" id="2512216"/>
    <lineage>
        <taxon>Bacteria</taxon>
        <taxon>Bacillati</taxon>
        <taxon>Actinomycetota</taxon>
        <taxon>Actinomycetes</taxon>
        <taxon>Propionibacteriales</taxon>
        <taxon>Kribbellaceae</taxon>
        <taxon>Kribbella</taxon>
    </lineage>
</organism>
<gene>
    <name evidence="2" type="ORF">EV644_12683</name>
</gene>
<dbReference type="RefSeq" id="WP_132195607.1">
    <property type="nucleotide sequence ID" value="NZ_SLWM01000026.1"/>
</dbReference>
<reference evidence="2 3" key="1">
    <citation type="journal article" date="2015" name="Stand. Genomic Sci.">
        <title>Genomic Encyclopedia of Bacterial and Archaeal Type Strains, Phase III: the genomes of soil and plant-associated and newly described type strains.</title>
        <authorList>
            <person name="Whitman W.B."/>
            <person name="Woyke T."/>
            <person name="Klenk H.P."/>
            <person name="Zhou Y."/>
            <person name="Lilburn T.G."/>
            <person name="Beck B.J."/>
            <person name="De Vos P."/>
            <person name="Vandamme P."/>
            <person name="Eisen J.A."/>
            <person name="Garrity G."/>
            <person name="Hugenholtz P."/>
            <person name="Kyrpides N.C."/>
        </authorList>
    </citation>
    <scope>NUCLEOTIDE SEQUENCE [LARGE SCALE GENOMIC DNA]</scope>
    <source>
        <strain evidence="2 3">VKM Ac-2538</strain>
    </source>
</reference>
<keyword evidence="3" id="KW-1185">Reference proteome</keyword>
<accession>A0ABY2BA20</accession>
<evidence type="ECO:0000256" key="1">
    <source>
        <dbReference type="SAM" id="MobiDB-lite"/>
    </source>
</evidence>
<protein>
    <recommendedName>
        <fullName evidence="4">DUF3039 family protein</fullName>
    </recommendedName>
</protein>